<keyword evidence="2" id="KW-1185">Reference proteome</keyword>
<evidence type="ECO:0000313" key="2">
    <source>
        <dbReference type="Proteomes" id="UP000532311"/>
    </source>
</evidence>
<comment type="caution">
    <text evidence="1">The sequence shown here is derived from an EMBL/GenBank/DDBJ whole genome shotgun (WGS) entry which is preliminary data.</text>
</comment>
<proteinExistence type="predicted"/>
<dbReference type="EMBL" id="JAAQPF010000346">
    <property type="protein sequence ID" value="KAF5705641.1"/>
    <property type="molecule type" value="Genomic_DNA"/>
</dbReference>
<organism evidence="1 2">
    <name type="scientific">Fusarium globosum</name>
    <dbReference type="NCBI Taxonomy" id="78864"/>
    <lineage>
        <taxon>Eukaryota</taxon>
        <taxon>Fungi</taxon>
        <taxon>Dikarya</taxon>
        <taxon>Ascomycota</taxon>
        <taxon>Pezizomycotina</taxon>
        <taxon>Sordariomycetes</taxon>
        <taxon>Hypocreomycetidae</taxon>
        <taxon>Hypocreales</taxon>
        <taxon>Nectriaceae</taxon>
        <taxon>Fusarium</taxon>
        <taxon>Fusarium fujikuroi species complex</taxon>
    </lineage>
</organism>
<evidence type="ECO:0000313" key="1">
    <source>
        <dbReference type="EMBL" id="KAF5705641.1"/>
    </source>
</evidence>
<reference evidence="1 2" key="1">
    <citation type="submission" date="2020-05" db="EMBL/GenBank/DDBJ databases">
        <title>Identification and distribution of gene clusters putatively required for synthesis of sphingolipid metabolism inhibitors in phylogenetically diverse species of the filamentous fungus Fusarium.</title>
        <authorList>
            <person name="Kim H.-S."/>
            <person name="Busman M."/>
            <person name="Brown D.W."/>
            <person name="Divon H."/>
            <person name="Uhlig S."/>
            <person name="Proctor R.H."/>
        </authorList>
    </citation>
    <scope>NUCLEOTIDE SEQUENCE [LARGE SCALE GENOMIC DNA]</scope>
    <source>
        <strain evidence="1 2">NRRL 26131</strain>
    </source>
</reference>
<name>A0A8H6D601_9HYPO</name>
<protein>
    <submittedName>
        <fullName evidence="1">Uncharacterized protein</fullName>
    </submittedName>
</protein>
<dbReference type="Proteomes" id="UP000532311">
    <property type="component" value="Unassembled WGS sequence"/>
</dbReference>
<dbReference type="AlphaFoldDB" id="A0A8H6D601"/>
<sequence>MTFQKLTSVEDAGQEIIEADSQHIKTVGTIQVVAGVAKLVARPKAPRFEDGKRHEPICFSRNKLVLNCVEQGHGTSYRKIDDALDSVTLLHRVSQPLGHLLFFYRPHDVLDAKGILNPNFVNNDTHGMRLSTQDGRVSVMSDGTPVIDLTRCP</sequence>
<accession>A0A8H6D601</accession>
<gene>
    <name evidence="1" type="ORF">FGLOB1_7858</name>
</gene>